<keyword evidence="2" id="KW-0472">Membrane</keyword>
<dbReference type="Pfam" id="PF00106">
    <property type="entry name" value="adh_short"/>
    <property type="match status" value="1"/>
</dbReference>
<evidence type="ECO:0000256" key="1">
    <source>
        <dbReference type="ARBA" id="ARBA00023002"/>
    </source>
</evidence>
<evidence type="ECO:0000313" key="4">
    <source>
        <dbReference type="Proteomes" id="UP000000305"/>
    </source>
</evidence>
<dbReference type="PRINTS" id="PR00081">
    <property type="entry name" value="GDHRDH"/>
</dbReference>
<keyword evidence="2" id="KW-1133">Transmembrane helix</keyword>
<dbReference type="PhylomeDB" id="E9G3W7"/>
<dbReference type="InParanoid" id="E9G3W7"/>
<dbReference type="PROSITE" id="PS00061">
    <property type="entry name" value="ADH_SHORT"/>
    <property type="match status" value="1"/>
</dbReference>
<dbReference type="GO" id="GO:0016491">
    <property type="term" value="F:oxidoreductase activity"/>
    <property type="evidence" value="ECO:0000318"/>
    <property type="project" value="GO_Central"/>
</dbReference>
<proteinExistence type="predicted"/>
<evidence type="ECO:0000313" key="3">
    <source>
        <dbReference type="EMBL" id="EFX85842.1"/>
    </source>
</evidence>
<dbReference type="InterPro" id="IPR036291">
    <property type="entry name" value="NAD(P)-bd_dom_sf"/>
</dbReference>
<dbReference type="eggNOG" id="KOG1610">
    <property type="taxonomic scope" value="Eukaryota"/>
</dbReference>
<dbReference type="AlphaFoldDB" id="E9G3W7"/>
<dbReference type="HOGENOM" id="CLU_010194_2_0_1"/>
<dbReference type="Proteomes" id="UP000000305">
    <property type="component" value="Unassembled WGS sequence"/>
</dbReference>
<dbReference type="InterPro" id="IPR020904">
    <property type="entry name" value="Sc_DH/Rdtase_CS"/>
</dbReference>
<name>E9G3W7_DAPPU</name>
<accession>E9G3W7</accession>
<gene>
    <name evidence="3" type="ORF">DAPPUDRAFT_98502</name>
</gene>
<feature type="transmembrane region" description="Helical" evidence="2">
    <location>
        <begin position="20"/>
        <end position="45"/>
    </location>
</feature>
<sequence length="359" mass="40995">MENHKTRLFQIVNWDLFPAIIWFNLAYLVADLSTVCCILMVGAGLSQLTRIYYNSLSIEPKERAVVITGCDSGFGHQLAEKLHAMNFYVFACCLDETSKGSLSLKSNGKRTGRMHIVHMDVNVQKDVDEAREYVENHLPIMGLWGIVNNADRYDVGFLEWLPVETYETLASVNLFGAIRVTKAFLPLVRQNQGRIINVSSILGRVAAPFMGAYCITKHGLEAFSDVLRLEMKPFKVQVSTIEPGNYFSSANSNSCKDDLILMARHMWDKLDESLQKDYERDSLERQVRIGEILLDLSKRDGSFVINAMTEALYREHPKNRYLETSMLDKLLTVMIQYLPTSFVDRLRLIFHAQLLTINH</sequence>
<protein>
    <submittedName>
        <fullName evidence="3">Uncharacterized protein</fullName>
    </submittedName>
</protein>
<reference evidence="3 4" key="1">
    <citation type="journal article" date="2011" name="Science">
        <title>The ecoresponsive genome of Daphnia pulex.</title>
        <authorList>
            <person name="Colbourne J.K."/>
            <person name="Pfrender M.E."/>
            <person name="Gilbert D."/>
            <person name="Thomas W.K."/>
            <person name="Tucker A."/>
            <person name="Oakley T.H."/>
            <person name="Tokishita S."/>
            <person name="Aerts A."/>
            <person name="Arnold G.J."/>
            <person name="Basu M.K."/>
            <person name="Bauer D.J."/>
            <person name="Caceres C.E."/>
            <person name="Carmel L."/>
            <person name="Casola C."/>
            <person name="Choi J.H."/>
            <person name="Detter J.C."/>
            <person name="Dong Q."/>
            <person name="Dusheyko S."/>
            <person name="Eads B.D."/>
            <person name="Frohlich T."/>
            <person name="Geiler-Samerotte K.A."/>
            <person name="Gerlach D."/>
            <person name="Hatcher P."/>
            <person name="Jogdeo S."/>
            <person name="Krijgsveld J."/>
            <person name="Kriventseva E.V."/>
            <person name="Kultz D."/>
            <person name="Laforsch C."/>
            <person name="Lindquist E."/>
            <person name="Lopez J."/>
            <person name="Manak J.R."/>
            <person name="Muller J."/>
            <person name="Pangilinan J."/>
            <person name="Patwardhan R.P."/>
            <person name="Pitluck S."/>
            <person name="Pritham E.J."/>
            <person name="Rechtsteiner A."/>
            <person name="Rho M."/>
            <person name="Rogozin I.B."/>
            <person name="Sakarya O."/>
            <person name="Salamov A."/>
            <person name="Schaack S."/>
            <person name="Shapiro H."/>
            <person name="Shiga Y."/>
            <person name="Skalitzky C."/>
            <person name="Smith Z."/>
            <person name="Souvorov A."/>
            <person name="Sung W."/>
            <person name="Tang Z."/>
            <person name="Tsuchiya D."/>
            <person name="Tu H."/>
            <person name="Vos H."/>
            <person name="Wang M."/>
            <person name="Wolf Y.I."/>
            <person name="Yamagata H."/>
            <person name="Yamada T."/>
            <person name="Ye Y."/>
            <person name="Shaw J.R."/>
            <person name="Andrews J."/>
            <person name="Crease T.J."/>
            <person name="Tang H."/>
            <person name="Lucas S.M."/>
            <person name="Robertson H.M."/>
            <person name="Bork P."/>
            <person name="Koonin E.V."/>
            <person name="Zdobnov E.M."/>
            <person name="Grigoriev I.V."/>
            <person name="Lynch M."/>
            <person name="Boore J.L."/>
        </authorList>
    </citation>
    <scope>NUCLEOTIDE SEQUENCE [LARGE SCALE GENOMIC DNA]</scope>
</reference>
<dbReference type="OMA" id="AIICFAD"/>
<organism evidence="3 4">
    <name type="scientific">Daphnia pulex</name>
    <name type="common">Water flea</name>
    <dbReference type="NCBI Taxonomy" id="6669"/>
    <lineage>
        <taxon>Eukaryota</taxon>
        <taxon>Metazoa</taxon>
        <taxon>Ecdysozoa</taxon>
        <taxon>Arthropoda</taxon>
        <taxon>Crustacea</taxon>
        <taxon>Branchiopoda</taxon>
        <taxon>Diplostraca</taxon>
        <taxon>Cladocera</taxon>
        <taxon>Anomopoda</taxon>
        <taxon>Daphniidae</taxon>
        <taxon>Daphnia</taxon>
    </lineage>
</organism>
<dbReference type="STRING" id="6669.E9G3W7"/>
<dbReference type="PANTHER" id="PTHR43313">
    <property type="entry name" value="SHORT-CHAIN DEHYDROGENASE/REDUCTASE FAMILY 9C"/>
    <property type="match status" value="1"/>
</dbReference>
<keyword evidence="2" id="KW-0812">Transmembrane</keyword>
<evidence type="ECO:0000256" key="2">
    <source>
        <dbReference type="SAM" id="Phobius"/>
    </source>
</evidence>
<dbReference type="PANTHER" id="PTHR43313:SF36">
    <property type="entry name" value="D-BETA-HYDROXYBUTYRATE DEHYDROGENASE, MITOCHONDRIAL"/>
    <property type="match status" value="1"/>
</dbReference>
<dbReference type="Gene3D" id="3.40.50.720">
    <property type="entry name" value="NAD(P)-binding Rossmann-like Domain"/>
    <property type="match status" value="1"/>
</dbReference>
<dbReference type="EMBL" id="GL732531">
    <property type="protein sequence ID" value="EFX85842.1"/>
    <property type="molecule type" value="Genomic_DNA"/>
</dbReference>
<dbReference type="OrthoDB" id="2102561at2759"/>
<dbReference type="SUPFAM" id="SSF51735">
    <property type="entry name" value="NAD(P)-binding Rossmann-fold domains"/>
    <property type="match status" value="1"/>
</dbReference>
<dbReference type="KEGG" id="dpx:DAPPUDRAFT_98502"/>
<dbReference type="FunCoup" id="E9G3W7">
    <property type="interactions" value="43"/>
</dbReference>
<dbReference type="GO" id="GO:0008202">
    <property type="term" value="P:steroid metabolic process"/>
    <property type="evidence" value="ECO:0000318"/>
    <property type="project" value="GO_Central"/>
</dbReference>
<dbReference type="InterPro" id="IPR002347">
    <property type="entry name" value="SDR_fam"/>
</dbReference>
<keyword evidence="4" id="KW-1185">Reference proteome</keyword>
<keyword evidence="1" id="KW-0560">Oxidoreductase</keyword>